<evidence type="ECO:0000256" key="2">
    <source>
        <dbReference type="ARBA" id="ARBA00022475"/>
    </source>
</evidence>
<dbReference type="STRING" id="1385510.GCA_000425205_01193"/>
<gene>
    <name evidence="7" type="ORF">N781_12890</name>
</gene>
<evidence type="ECO:0000313" key="8">
    <source>
        <dbReference type="Proteomes" id="UP000030528"/>
    </source>
</evidence>
<evidence type="ECO:0000256" key="6">
    <source>
        <dbReference type="SAM" id="Phobius"/>
    </source>
</evidence>
<dbReference type="InterPro" id="IPR019108">
    <property type="entry name" value="Caa3_assmbl_CtaG-rel"/>
</dbReference>
<evidence type="ECO:0000313" key="7">
    <source>
        <dbReference type="EMBL" id="KGX93296.1"/>
    </source>
</evidence>
<dbReference type="Proteomes" id="UP000030528">
    <property type="component" value="Unassembled WGS sequence"/>
</dbReference>
<dbReference type="AlphaFoldDB" id="A0A0A5GJ59"/>
<name>A0A0A5GJ59_9BACI</name>
<feature type="transmembrane region" description="Helical" evidence="6">
    <location>
        <begin position="85"/>
        <end position="104"/>
    </location>
</feature>
<proteinExistence type="predicted"/>
<accession>A0A0A5GJ59</accession>
<protein>
    <submittedName>
        <fullName evidence="7">Cytochrome C oxidase assembly protein</fullName>
    </submittedName>
</protein>
<evidence type="ECO:0000256" key="4">
    <source>
        <dbReference type="ARBA" id="ARBA00022989"/>
    </source>
</evidence>
<feature type="transmembrane region" description="Helical" evidence="6">
    <location>
        <begin position="187"/>
        <end position="207"/>
    </location>
</feature>
<keyword evidence="2" id="KW-1003">Cell membrane</keyword>
<comment type="caution">
    <text evidence="7">The sequence shown here is derived from an EMBL/GenBank/DDBJ whole genome shotgun (WGS) entry which is preliminary data.</text>
</comment>
<dbReference type="Pfam" id="PF09678">
    <property type="entry name" value="Caa3_CtaG"/>
    <property type="match status" value="1"/>
</dbReference>
<keyword evidence="8" id="KW-1185">Reference proteome</keyword>
<feature type="transmembrane region" description="Helical" evidence="6">
    <location>
        <begin position="155"/>
        <end position="175"/>
    </location>
</feature>
<sequence>MWLELQIFGLRALWSPYYALFVVALAIAYYLVTVHFRTRFGGEEKPSGKQLGMFYSGLLLLYIVKGSPLDLLGHIMFTAHMGQMALYYLVFPILIIRGIPKWIWRKLFQQSWLKGPLRIMTKPLVALLLFNGLFSIYHIPLVFDFTKTSETAHAIVTTVILFTAFCMWWSVFAPIEEEERLSPLLKIGYIFANGILITPACGLIIFAESPIYATYSSTGAWVQALSLCVPSGVLDGLTLSGPELFSSISLLHDQQLGGIVMKITQEIVFAIIIAVVFFAWFSKENDTIDPLPEQA</sequence>
<feature type="transmembrane region" description="Helical" evidence="6">
    <location>
        <begin position="259"/>
        <end position="281"/>
    </location>
</feature>
<comment type="subcellular location">
    <subcellularLocation>
        <location evidence="1">Cell membrane</location>
        <topology evidence="1">Multi-pass membrane protein</topology>
    </subcellularLocation>
</comment>
<keyword evidence="4 6" id="KW-1133">Transmembrane helix</keyword>
<dbReference type="OrthoDB" id="128422at2"/>
<feature type="transmembrane region" description="Helical" evidence="6">
    <location>
        <begin position="12"/>
        <end position="32"/>
    </location>
</feature>
<keyword evidence="5 6" id="KW-0472">Membrane</keyword>
<keyword evidence="3 6" id="KW-0812">Transmembrane</keyword>
<dbReference type="GO" id="GO:0005886">
    <property type="term" value="C:plasma membrane"/>
    <property type="evidence" value="ECO:0007669"/>
    <property type="project" value="UniProtKB-SubCell"/>
</dbReference>
<dbReference type="InterPro" id="IPR014108">
    <property type="entry name" value="Caa3-assmbl_CtaG"/>
</dbReference>
<evidence type="ECO:0000256" key="5">
    <source>
        <dbReference type="ARBA" id="ARBA00023136"/>
    </source>
</evidence>
<organism evidence="7 8">
    <name type="scientific">Pontibacillus halophilus JSM 076056 = DSM 19796</name>
    <dbReference type="NCBI Taxonomy" id="1385510"/>
    <lineage>
        <taxon>Bacteria</taxon>
        <taxon>Bacillati</taxon>
        <taxon>Bacillota</taxon>
        <taxon>Bacilli</taxon>
        <taxon>Bacillales</taxon>
        <taxon>Bacillaceae</taxon>
        <taxon>Pontibacillus</taxon>
    </lineage>
</organism>
<feature type="transmembrane region" description="Helical" evidence="6">
    <location>
        <begin position="124"/>
        <end position="143"/>
    </location>
</feature>
<dbReference type="EMBL" id="AVPE01000003">
    <property type="protein sequence ID" value="KGX93296.1"/>
    <property type="molecule type" value="Genomic_DNA"/>
</dbReference>
<dbReference type="eggNOG" id="COG3336">
    <property type="taxonomic scope" value="Bacteria"/>
</dbReference>
<reference evidence="7 8" key="1">
    <citation type="submission" date="2013-08" db="EMBL/GenBank/DDBJ databases">
        <authorList>
            <person name="Huang J."/>
            <person name="Wang G."/>
        </authorList>
    </citation>
    <scope>NUCLEOTIDE SEQUENCE [LARGE SCALE GENOMIC DNA]</scope>
    <source>
        <strain evidence="7 8">JSM 076056</strain>
    </source>
</reference>
<evidence type="ECO:0000256" key="3">
    <source>
        <dbReference type="ARBA" id="ARBA00022692"/>
    </source>
</evidence>
<evidence type="ECO:0000256" key="1">
    <source>
        <dbReference type="ARBA" id="ARBA00004651"/>
    </source>
</evidence>
<dbReference type="NCBIfam" id="TIGR02737">
    <property type="entry name" value="caa3_CtaG"/>
    <property type="match status" value="1"/>
</dbReference>
<dbReference type="RefSeq" id="WP_026799647.1">
    <property type="nucleotide sequence ID" value="NZ_AULI01000005.1"/>
</dbReference>
<feature type="transmembrane region" description="Helical" evidence="6">
    <location>
        <begin position="53"/>
        <end position="79"/>
    </location>
</feature>